<evidence type="ECO:0000313" key="3">
    <source>
        <dbReference type="Proteomes" id="UP001301958"/>
    </source>
</evidence>
<feature type="non-terminal residue" evidence="2">
    <location>
        <position position="214"/>
    </location>
</feature>
<dbReference type="AlphaFoldDB" id="A0AAN6YQT3"/>
<reference evidence="2" key="2">
    <citation type="submission" date="2023-05" db="EMBL/GenBank/DDBJ databases">
        <authorList>
            <consortium name="Lawrence Berkeley National Laboratory"/>
            <person name="Steindorff A."/>
            <person name="Hensen N."/>
            <person name="Bonometti L."/>
            <person name="Westerberg I."/>
            <person name="Brannstrom I.O."/>
            <person name="Guillou S."/>
            <person name="Cros-Aarteil S."/>
            <person name="Calhoun S."/>
            <person name="Haridas S."/>
            <person name="Kuo A."/>
            <person name="Mondo S."/>
            <person name="Pangilinan J."/>
            <person name="Riley R."/>
            <person name="Labutti K."/>
            <person name="Andreopoulos B."/>
            <person name="Lipzen A."/>
            <person name="Chen C."/>
            <person name="Yanf M."/>
            <person name="Daum C."/>
            <person name="Ng V."/>
            <person name="Clum A."/>
            <person name="Ohm R."/>
            <person name="Martin F."/>
            <person name="Silar P."/>
            <person name="Natvig D."/>
            <person name="Lalanne C."/>
            <person name="Gautier V."/>
            <person name="Ament-Velasquez S.L."/>
            <person name="Kruys A."/>
            <person name="Hutchinson M.I."/>
            <person name="Powell A.J."/>
            <person name="Barry K."/>
            <person name="Miller A.N."/>
            <person name="Grigoriev I.V."/>
            <person name="Debuchy R."/>
            <person name="Gladieux P."/>
            <person name="Thoren M.H."/>
            <person name="Johannesson H."/>
        </authorList>
    </citation>
    <scope>NUCLEOTIDE SEQUENCE</scope>
    <source>
        <strain evidence="2">CBS 990.96</strain>
    </source>
</reference>
<keyword evidence="3" id="KW-1185">Reference proteome</keyword>
<feature type="compositionally biased region" description="Polar residues" evidence="1">
    <location>
        <begin position="200"/>
        <end position="214"/>
    </location>
</feature>
<protein>
    <submittedName>
        <fullName evidence="2">Uncharacterized protein</fullName>
    </submittedName>
</protein>
<gene>
    <name evidence="2" type="ORF">QBC38DRAFT_460069</name>
</gene>
<comment type="caution">
    <text evidence="2">The sequence shown here is derived from an EMBL/GenBank/DDBJ whole genome shotgun (WGS) entry which is preliminary data.</text>
</comment>
<reference evidence="2" key="1">
    <citation type="journal article" date="2023" name="Mol. Phylogenet. Evol.">
        <title>Genome-scale phylogeny and comparative genomics of the fungal order Sordariales.</title>
        <authorList>
            <person name="Hensen N."/>
            <person name="Bonometti L."/>
            <person name="Westerberg I."/>
            <person name="Brannstrom I.O."/>
            <person name="Guillou S."/>
            <person name="Cros-Aarteil S."/>
            <person name="Calhoun S."/>
            <person name="Haridas S."/>
            <person name="Kuo A."/>
            <person name="Mondo S."/>
            <person name="Pangilinan J."/>
            <person name="Riley R."/>
            <person name="LaButti K."/>
            <person name="Andreopoulos B."/>
            <person name="Lipzen A."/>
            <person name="Chen C."/>
            <person name="Yan M."/>
            <person name="Daum C."/>
            <person name="Ng V."/>
            <person name="Clum A."/>
            <person name="Steindorff A."/>
            <person name="Ohm R.A."/>
            <person name="Martin F."/>
            <person name="Silar P."/>
            <person name="Natvig D.O."/>
            <person name="Lalanne C."/>
            <person name="Gautier V."/>
            <person name="Ament-Velasquez S.L."/>
            <person name="Kruys A."/>
            <person name="Hutchinson M.I."/>
            <person name="Powell A.J."/>
            <person name="Barry K."/>
            <person name="Miller A.N."/>
            <person name="Grigoriev I.V."/>
            <person name="Debuchy R."/>
            <person name="Gladieux P."/>
            <person name="Hiltunen Thoren M."/>
            <person name="Johannesson H."/>
        </authorList>
    </citation>
    <scope>NUCLEOTIDE SEQUENCE</scope>
    <source>
        <strain evidence="2">CBS 990.96</strain>
    </source>
</reference>
<proteinExistence type="predicted"/>
<evidence type="ECO:0000313" key="2">
    <source>
        <dbReference type="EMBL" id="KAK4222778.1"/>
    </source>
</evidence>
<dbReference type="PANTHER" id="PTHR35186:SF4">
    <property type="entry name" value="PRION-INHIBITION AND PROPAGATION HELO DOMAIN-CONTAINING PROTEIN"/>
    <property type="match status" value="1"/>
</dbReference>
<feature type="compositionally biased region" description="Polar residues" evidence="1">
    <location>
        <begin position="179"/>
        <end position="192"/>
    </location>
</feature>
<accession>A0AAN6YQT3</accession>
<evidence type="ECO:0000256" key="1">
    <source>
        <dbReference type="SAM" id="MobiDB-lite"/>
    </source>
</evidence>
<dbReference type="EMBL" id="MU865455">
    <property type="protein sequence ID" value="KAK4222778.1"/>
    <property type="molecule type" value="Genomic_DNA"/>
</dbReference>
<dbReference type="PANTHER" id="PTHR35186">
    <property type="entry name" value="ANK_REP_REGION DOMAIN-CONTAINING PROTEIN"/>
    <property type="match status" value="1"/>
</dbReference>
<feature type="region of interest" description="Disordered" evidence="1">
    <location>
        <begin position="176"/>
        <end position="214"/>
    </location>
</feature>
<dbReference type="Proteomes" id="UP001301958">
    <property type="component" value="Unassembled WGS sequence"/>
</dbReference>
<sequence length="214" mass="24180">MLDGQLGGHEASTLFVYYLKLISQHVEHLKKKLDKLRSEDTLWTGEQIKEFFNKVKFALSESTRNGVFTDMSECNKKLERLTKPITTSRPHSLIPTRAQLESFAEHANQLYSAISSIWSCECQPPHLNRCGTLILTDRGGEAMSLKSKFDIIFKSMGPTTNLWPLTETKIEVETIKSPRPNQIRPTRAQPLTGTVPIPSTPQRNITQSTQIANL</sequence>
<name>A0AAN6YQT3_9PEZI</name>
<organism evidence="2 3">
    <name type="scientific">Podospora fimiseda</name>
    <dbReference type="NCBI Taxonomy" id="252190"/>
    <lineage>
        <taxon>Eukaryota</taxon>
        <taxon>Fungi</taxon>
        <taxon>Dikarya</taxon>
        <taxon>Ascomycota</taxon>
        <taxon>Pezizomycotina</taxon>
        <taxon>Sordariomycetes</taxon>
        <taxon>Sordariomycetidae</taxon>
        <taxon>Sordariales</taxon>
        <taxon>Podosporaceae</taxon>
        <taxon>Podospora</taxon>
    </lineage>
</organism>